<evidence type="ECO:0000313" key="2">
    <source>
        <dbReference type="Proteomes" id="UP001157353"/>
    </source>
</evidence>
<keyword evidence="2" id="KW-1185">Reference proteome</keyword>
<dbReference type="EMBL" id="BSPQ01000002">
    <property type="protein sequence ID" value="GLS89943.1"/>
    <property type="molecule type" value="Genomic_DNA"/>
</dbReference>
<name>A0ABQ6DXR9_9GAMM</name>
<dbReference type="RefSeq" id="WP_284203067.1">
    <property type="nucleotide sequence ID" value="NZ_BSPQ01000002.1"/>
</dbReference>
<protein>
    <submittedName>
        <fullName evidence="1">Uncharacterized protein</fullName>
    </submittedName>
</protein>
<evidence type="ECO:0000313" key="1">
    <source>
        <dbReference type="EMBL" id="GLS89943.1"/>
    </source>
</evidence>
<dbReference type="Proteomes" id="UP001157353">
    <property type="component" value="Unassembled WGS sequence"/>
</dbReference>
<organism evidence="1 2">
    <name type="scientific">Psychromonas marina</name>
    <dbReference type="NCBI Taxonomy" id="88364"/>
    <lineage>
        <taxon>Bacteria</taxon>
        <taxon>Pseudomonadati</taxon>
        <taxon>Pseudomonadota</taxon>
        <taxon>Gammaproteobacteria</taxon>
        <taxon>Alteromonadales</taxon>
        <taxon>Psychromonadaceae</taxon>
        <taxon>Psychromonas</taxon>
    </lineage>
</organism>
<proteinExistence type="predicted"/>
<comment type="caution">
    <text evidence="1">The sequence shown here is derived from an EMBL/GenBank/DDBJ whole genome shotgun (WGS) entry which is preliminary data.</text>
</comment>
<reference evidence="2" key="1">
    <citation type="journal article" date="2019" name="Int. J. Syst. Evol. Microbiol.">
        <title>The Global Catalogue of Microorganisms (GCM) 10K type strain sequencing project: providing services to taxonomists for standard genome sequencing and annotation.</title>
        <authorList>
            <consortium name="The Broad Institute Genomics Platform"/>
            <consortium name="The Broad Institute Genome Sequencing Center for Infectious Disease"/>
            <person name="Wu L."/>
            <person name="Ma J."/>
        </authorList>
    </citation>
    <scope>NUCLEOTIDE SEQUENCE [LARGE SCALE GENOMIC DNA]</scope>
    <source>
        <strain evidence="2">NBRC 103166</strain>
    </source>
</reference>
<accession>A0ABQ6DXR9</accession>
<sequence length="114" mass="12793">MTKLSKKTVCSPFDAVIIVGCNNGTPQDGINTIDCSEGMRCYLKDKVDWRILDGSKFFCLEDLQALRKHLQTSTELVQISLPLASHIFKNFSIGCYFPENVTVDLSEYPNIEAL</sequence>
<gene>
    <name evidence="1" type="ORF">GCM10007916_10100</name>
</gene>